<dbReference type="Proteomes" id="UP000192907">
    <property type="component" value="Unassembled WGS sequence"/>
</dbReference>
<proteinExistence type="predicted"/>
<evidence type="ECO:0000256" key="1">
    <source>
        <dbReference type="SAM" id="MobiDB-lite"/>
    </source>
</evidence>
<organism evidence="2 3">
    <name type="scientific">Pseudobacteriovorax antillogorgiicola</name>
    <dbReference type="NCBI Taxonomy" id="1513793"/>
    <lineage>
        <taxon>Bacteria</taxon>
        <taxon>Pseudomonadati</taxon>
        <taxon>Bdellovibrionota</taxon>
        <taxon>Oligoflexia</taxon>
        <taxon>Oligoflexales</taxon>
        <taxon>Pseudobacteriovoracaceae</taxon>
        <taxon>Pseudobacteriovorax</taxon>
    </lineage>
</organism>
<protein>
    <submittedName>
        <fullName evidence="2">Uncharacterized protein</fullName>
    </submittedName>
</protein>
<dbReference type="AlphaFoldDB" id="A0A1Y6B4L7"/>
<gene>
    <name evidence="2" type="ORF">SAMN06296036_101474</name>
</gene>
<evidence type="ECO:0000313" key="2">
    <source>
        <dbReference type="EMBL" id="SME91696.1"/>
    </source>
</evidence>
<sequence>MEAAHNIPVQNQRPPTEALNPVDKKSAEAPQNRVILYITRPEETKNCNFWIGLFKNGVTMPQELYEHDNIDEVYYKAAHEGVADQEALLISNTEKDPPEHFYLLPLDELKKSPDRIIEHIYDVLKAMAPKRAGFYFSRDLIDQATSLSLLKKVLLACRLTPTKEFYLFAGKHGVNSILNTALDVKVELEESMDVLVFH</sequence>
<accession>A0A1Y6B4L7</accession>
<dbReference type="OrthoDB" id="9999561at2"/>
<dbReference type="RefSeq" id="WP_132314414.1">
    <property type="nucleotide sequence ID" value="NZ_FWZT01000001.1"/>
</dbReference>
<keyword evidence="3" id="KW-1185">Reference proteome</keyword>
<name>A0A1Y6B4L7_9BACT</name>
<reference evidence="3" key="1">
    <citation type="submission" date="2017-04" db="EMBL/GenBank/DDBJ databases">
        <authorList>
            <person name="Varghese N."/>
            <person name="Submissions S."/>
        </authorList>
    </citation>
    <scope>NUCLEOTIDE SEQUENCE [LARGE SCALE GENOMIC DNA]</scope>
    <source>
        <strain evidence="3">RKEM611</strain>
    </source>
</reference>
<dbReference type="EMBL" id="FWZT01000001">
    <property type="protein sequence ID" value="SME91696.1"/>
    <property type="molecule type" value="Genomic_DNA"/>
</dbReference>
<evidence type="ECO:0000313" key="3">
    <source>
        <dbReference type="Proteomes" id="UP000192907"/>
    </source>
</evidence>
<feature type="region of interest" description="Disordered" evidence="1">
    <location>
        <begin position="1"/>
        <end position="26"/>
    </location>
</feature>